<sequence>MTEERSILLINLKPPYELKASTMRMASPGRTSTIQQILIGEKNLIWQDLSFLEYNSAGEDNEDEEPNKVPCTEKAFADAFSTSHTVIIPDSMFVEKSRVFNNTKNFVEHGLAPLKAFYEQGGTVLVQCVEGALSSTCTAQINTLFGTDWKIHVLADTITLGPTKYAQRLFDSPYLPERVVIKDSAFFLSCPEEEGLYKVLLPTREEFCKTFKEQDEVFERLGIERDDSMECFDVDKSWEDYLKKYSDRYGLAIHAQGNGHVIWYGDRSQTNRTMSFVFCKLLNIGTLGTQNDEEDGEPILKKGSDFPSGMILFAILIVFAAVIAKLLRF</sequence>
<keyword evidence="1" id="KW-0472">Membrane</keyword>
<feature type="transmembrane region" description="Helical" evidence="1">
    <location>
        <begin position="306"/>
        <end position="327"/>
    </location>
</feature>
<dbReference type="EMBL" id="HBIM01014971">
    <property type="protein sequence ID" value="CAE0414623.1"/>
    <property type="molecule type" value="Transcribed_RNA"/>
</dbReference>
<keyword evidence="1" id="KW-1133">Transmembrane helix</keyword>
<name>A0A7S3P9E9_9STRA</name>
<reference evidence="2" key="1">
    <citation type="submission" date="2021-01" db="EMBL/GenBank/DDBJ databases">
        <authorList>
            <person name="Corre E."/>
            <person name="Pelletier E."/>
            <person name="Niang G."/>
            <person name="Scheremetjew M."/>
            <person name="Finn R."/>
            <person name="Kale V."/>
            <person name="Holt S."/>
            <person name="Cochrane G."/>
            <person name="Meng A."/>
            <person name="Brown T."/>
            <person name="Cohen L."/>
        </authorList>
    </citation>
    <scope>NUCLEOTIDE SEQUENCE</scope>
    <source>
        <strain evidence="2">CCMP127</strain>
    </source>
</reference>
<organism evidence="2">
    <name type="scientific">Amphora coffeiformis</name>
    <dbReference type="NCBI Taxonomy" id="265554"/>
    <lineage>
        <taxon>Eukaryota</taxon>
        <taxon>Sar</taxon>
        <taxon>Stramenopiles</taxon>
        <taxon>Ochrophyta</taxon>
        <taxon>Bacillariophyta</taxon>
        <taxon>Bacillariophyceae</taxon>
        <taxon>Bacillariophycidae</taxon>
        <taxon>Thalassiophysales</taxon>
        <taxon>Catenulaceae</taxon>
        <taxon>Amphora</taxon>
    </lineage>
</organism>
<evidence type="ECO:0000256" key="1">
    <source>
        <dbReference type="SAM" id="Phobius"/>
    </source>
</evidence>
<gene>
    <name evidence="2" type="ORF">ACOF00016_LOCUS11849</name>
</gene>
<dbReference type="AlphaFoldDB" id="A0A7S3P9E9"/>
<protein>
    <submittedName>
        <fullName evidence="2">Uncharacterized protein</fullName>
    </submittedName>
</protein>
<keyword evidence="1" id="KW-0812">Transmembrane</keyword>
<evidence type="ECO:0000313" key="2">
    <source>
        <dbReference type="EMBL" id="CAE0414623.1"/>
    </source>
</evidence>
<accession>A0A7S3P9E9</accession>
<proteinExistence type="predicted"/>